<keyword evidence="6" id="KW-0472">Membrane</keyword>
<dbReference type="InterPro" id="IPR006716">
    <property type="entry name" value="ERG2_sigma1_rcpt-like"/>
</dbReference>
<evidence type="ECO:0000256" key="2">
    <source>
        <dbReference type="ARBA" id="ARBA00007141"/>
    </source>
</evidence>
<evidence type="ECO:0000313" key="9">
    <source>
        <dbReference type="Proteomes" id="UP000594261"/>
    </source>
</evidence>
<dbReference type="FunCoup" id="A0A7N2LWR5">
    <property type="interactions" value="241"/>
</dbReference>
<evidence type="ECO:0000256" key="7">
    <source>
        <dbReference type="SAM" id="MobiDB-lite"/>
    </source>
</evidence>
<dbReference type="OrthoDB" id="347124at2759"/>
<dbReference type="RefSeq" id="XP_030975413.1">
    <property type="nucleotide sequence ID" value="XM_031119553.1"/>
</dbReference>
<dbReference type="GeneID" id="115995117"/>
<evidence type="ECO:0000256" key="3">
    <source>
        <dbReference type="ARBA" id="ARBA00022692"/>
    </source>
</evidence>
<dbReference type="OMA" id="WTPPMRS"/>
<name>A0A7N2LWR5_QUELO</name>
<evidence type="ECO:0000256" key="6">
    <source>
        <dbReference type="ARBA" id="ARBA00023136"/>
    </source>
</evidence>
<dbReference type="KEGG" id="qlo:115995117"/>
<dbReference type="GO" id="GO:0005789">
    <property type="term" value="C:endoplasmic reticulum membrane"/>
    <property type="evidence" value="ECO:0007669"/>
    <property type="project" value="UniProtKB-SubCell"/>
</dbReference>
<dbReference type="Proteomes" id="UP000594261">
    <property type="component" value="Chromosome 6"/>
</dbReference>
<organism evidence="8 9">
    <name type="scientific">Quercus lobata</name>
    <name type="common">Valley oak</name>
    <dbReference type="NCBI Taxonomy" id="97700"/>
    <lineage>
        <taxon>Eukaryota</taxon>
        <taxon>Viridiplantae</taxon>
        <taxon>Streptophyta</taxon>
        <taxon>Embryophyta</taxon>
        <taxon>Tracheophyta</taxon>
        <taxon>Spermatophyta</taxon>
        <taxon>Magnoliopsida</taxon>
        <taxon>eudicotyledons</taxon>
        <taxon>Gunneridae</taxon>
        <taxon>Pentapetalae</taxon>
        <taxon>rosids</taxon>
        <taxon>fabids</taxon>
        <taxon>Fagales</taxon>
        <taxon>Fagaceae</taxon>
        <taxon>Quercus</taxon>
    </lineage>
</organism>
<dbReference type="EMBL" id="LRBV02000006">
    <property type="status" value="NOT_ANNOTATED_CDS"/>
    <property type="molecule type" value="Genomic_DNA"/>
</dbReference>
<proteinExistence type="inferred from homology"/>
<feature type="compositionally biased region" description="Low complexity" evidence="7">
    <location>
        <begin position="1"/>
        <end position="31"/>
    </location>
</feature>
<evidence type="ECO:0000256" key="5">
    <source>
        <dbReference type="ARBA" id="ARBA00022989"/>
    </source>
</evidence>
<reference evidence="8" key="2">
    <citation type="submission" date="2021-01" db="UniProtKB">
        <authorList>
            <consortium name="EnsemblPlants"/>
        </authorList>
    </citation>
    <scope>IDENTIFICATION</scope>
</reference>
<protein>
    <recommendedName>
        <fullName evidence="10">C-8 sterol isomerase</fullName>
    </recommendedName>
</protein>
<gene>
    <name evidence="8" type="primary">LOC115995117</name>
</gene>
<sequence>MKTVLSSSSPSTTTTTTTTTSAKSSTTTATAIAMEDERSETRDSCYYPGCRKDANCNCEICLASINATLDLMPVSVHKTTLTKLSSSRAQNNDVERTPISFNASILSTPRSSSRPVLASPVLKSSARSNLMERMEKSEKEWVWKGWFVKLVVGLLLIFVVEFGFSSGVCGILRPVLSPEIVKHVGEKSWVVQDLKGKLKFVQRELQGLVVDGEVSNCSYVNSIWEIDQDGLLLNSRCTLYKTAMEEVSIWGWPLQTAGLLKTGFSSRSFTILSGRVTEWSDGSVGYMIRKGNTSWVHRKWGASVVQLNPNTWVLEYQRSSILDNSRLSTAAIEFLKYRISKKVGKVKKGFWLFSAFKNNQFSQFTAKYDTKIPT</sequence>
<evidence type="ECO:0008006" key="10">
    <source>
        <dbReference type="Google" id="ProtNLM"/>
    </source>
</evidence>
<dbReference type="EnsemblPlants" id="QL06p002087:mrna">
    <property type="protein sequence ID" value="QL06p002087:mrna"/>
    <property type="gene ID" value="QL06p002087"/>
</dbReference>
<comment type="similarity">
    <text evidence="2">Belongs to the ERG2 family.</text>
</comment>
<feature type="region of interest" description="Disordered" evidence="7">
    <location>
        <begin position="1"/>
        <end position="35"/>
    </location>
</feature>
<keyword evidence="9" id="KW-1185">Reference proteome</keyword>
<accession>A0A7N2LWR5</accession>
<dbReference type="PANTHER" id="PTHR10868">
    <property type="entry name" value="SIGMA 1-TYPE OPIOID RECEPTOR-RELATED"/>
    <property type="match status" value="1"/>
</dbReference>
<evidence type="ECO:0000313" key="8">
    <source>
        <dbReference type="EnsemblPlants" id="QL06p002087:mrna"/>
    </source>
</evidence>
<evidence type="ECO:0000256" key="1">
    <source>
        <dbReference type="ARBA" id="ARBA00004586"/>
    </source>
</evidence>
<keyword evidence="5" id="KW-1133">Transmembrane helix</keyword>
<reference evidence="8 9" key="1">
    <citation type="journal article" date="2016" name="G3 (Bethesda)">
        <title>First Draft Assembly and Annotation of the Genome of a California Endemic Oak Quercus lobata Nee (Fagaceae).</title>
        <authorList>
            <person name="Sork V.L."/>
            <person name="Fitz-Gibbon S.T."/>
            <person name="Puiu D."/>
            <person name="Crepeau M."/>
            <person name="Gugger P.F."/>
            <person name="Sherman R."/>
            <person name="Stevens K."/>
            <person name="Langley C.H."/>
            <person name="Pellegrini M."/>
            <person name="Salzberg S.L."/>
        </authorList>
    </citation>
    <scope>NUCLEOTIDE SEQUENCE [LARGE SCALE GENOMIC DNA]</scope>
    <source>
        <strain evidence="8 9">cv. SW786</strain>
    </source>
</reference>
<comment type="subcellular location">
    <subcellularLocation>
        <location evidence="1">Endoplasmic reticulum membrane</location>
    </subcellularLocation>
</comment>
<dbReference type="InParanoid" id="A0A7N2LWR5"/>
<keyword evidence="3" id="KW-0812">Transmembrane</keyword>
<dbReference type="AlphaFoldDB" id="A0A7N2LWR5"/>
<dbReference type="Gramene" id="QL06p002087:mrna">
    <property type="protein sequence ID" value="QL06p002087:mrna"/>
    <property type="gene ID" value="QL06p002087"/>
</dbReference>
<keyword evidence="4" id="KW-0256">Endoplasmic reticulum</keyword>
<evidence type="ECO:0000256" key="4">
    <source>
        <dbReference type="ARBA" id="ARBA00022824"/>
    </source>
</evidence>
<dbReference type="PANTHER" id="PTHR10868:SF1">
    <property type="entry name" value="SIGMA NON-OPIOID INTRACELLULAR RECEPTOR 1"/>
    <property type="match status" value="1"/>
</dbReference>